<dbReference type="PANTHER" id="PTHR33383:SF1">
    <property type="entry name" value="MEMBRANE PROTEIN INSERTION EFFICIENCY FACTOR-RELATED"/>
    <property type="match status" value="1"/>
</dbReference>
<evidence type="ECO:0000313" key="1">
    <source>
        <dbReference type="EMBL" id="OGK15243.1"/>
    </source>
</evidence>
<evidence type="ECO:0000313" key="2">
    <source>
        <dbReference type="Proteomes" id="UP000178372"/>
    </source>
</evidence>
<dbReference type="Pfam" id="PF01809">
    <property type="entry name" value="YidD"/>
    <property type="match status" value="1"/>
</dbReference>
<comment type="caution">
    <text evidence="1">The sequence shown here is derived from an EMBL/GenBank/DDBJ whole genome shotgun (WGS) entry which is preliminary data.</text>
</comment>
<dbReference type="EMBL" id="MFZF01000033">
    <property type="protein sequence ID" value="OGK15243.1"/>
    <property type="molecule type" value="Genomic_DNA"/>
</dbReference>
<protein>
    <submittedName>
        <fullName evidence="1">Membrane protein insertion efficiency factor YidD</fullName>
    </submittedName>
</protein>
<dbReference type="PANTHER" id="PTHR33383">
    <property type="entry name" value="MEMBRANE PROTEIN INSERTION EFFICIENCY FACTOR-RELATED"/>
    <property type="match status" value="1"/>
</dbReference>
<gene>
    <name evidence="1" type="ORF">A2690_00530</name>
</gene>
<accession>A0A1F7G8L5</accession>
<dbReference type="NCBIfam" id="TIGR00278">
    <property type="entry name" value="membrane protein insertion efficiency factor YidD"/>
    <property type="match status" value="1"/>
</dbReference>
<organism evidence="1 2">
    <name type="scientific">Candidatus Roizmanbacteria bacterium RIFCSPHIGHO2_01_FULL_39_12b</name>
    <dbReference type="NCBI Taxonomy" id="1802030"/>
    <lineage>
        <taxon>Bacteria</taxon>
        <taxon>Candidatus Roizmaniibacteriota</taxon>
    </lineage>
</organism>
<name>A0A1F7G8L5_9BACT</name>
<dbReference type="AlphaFoldDB" id="A0A1F7G8L5"/>
<reference evidence="1 2" key="1">
    <citation type="journal article" date="2016" name="Nat. Commun.">
        <title>Thousands of microbial genomes shed light on interconnected biogeochemical processes in an aquifer system.</title>
        <authorList>
            <person name="Anantharaman K."/>
            <person name="Brown C.T."/>
            <person name="Hug L.A."/>
            <person name="Sharon I."/>
            <person name="Castelle C.J."/>
            <person name="Probst A.J."/>
            <person name="Thomas B.C."/>
            <person name="Singh A."/>
            <person name="Wilkins M.J."/>
            <person name="Karaoz U."/>
            <person name="Brodie E.L."/>
            <person name="Williams K.H."/>
            <person name="Hubbard S.S."/>
            <person name="Banfield J.F."/>
        </authorList>
    </citation>
    <scope>NUCLEOTIDE SEQUENCE [LARGE SCALE GENOMIC DNA]</scope>
</reference>
<dbReference type="InterPro" id="IPR002696">
    <property type="entry name" value="Membr_insert_effic_factor_YidD"/>
</dbReference>
<dbReference type="Proteomes" id="UP000178372">
    <property type="component" value="Unassembled WGS sequence"/>
</dbReference>
<proteinExistence type="predicted"/>
<sequence>MIKKPLVSLIKWYQKNQPLRLLVGSHFLLFGGDCKFHPTCSKYFEQAVRKYGVIKGSSLGVWRIVRCNPFSKGGHDLV</sequence>
<dbReference type="SMART" id="SM01234">
    <property type="entry name" value="Haemolytic"/>
    <property type="match status" value="1"/>
</dbReference>